<dbReference type="EMBL" id="KZ679682">
    <property type="protein sequence ID" value="PTB53222.1"/>
    <property type="molecule type" value="Genomic_DNA"/>
</dbReference>
<evidence type="ECO:0000256" key="5">
    <source>
        <dbReference type="SAM" id="Phobius"/>
    </source>
</evidence>
<dbReference type="STRING" id="983964.A0A2T4A849"/>
<keyword evidence="7" id="KW-1185">Reference proteome</keyword>
<sequence>MAIVCNPDWLHATWSFYRYVPSVAAAVIFCLLFLVATGLHLFQMFKTKTWFLTALVFGCLFKFVGYAARAASASQEPGCWKLMPYIIQNMYILLGPPLFAASIYMILGRIILLTDGEIHSIIKQRWLTKTFVIGDLLCFLFQSGGGGLMAGSRDNQSMTNIGNGIIIAGLVLQLLWFIFFVIVAATFHRRMILVPTASSLKPGIRWQNYLHTLYFVSALIMIRSLYRVVEYAQGNSGYLMTSEVFLYVLDSLPMFIVVVWLLWKHPGEIGMLLKGQEPFTSGFQLYNYRKDSKSARYWVDEANLQSSNDH</sequence>
<accession>A0A2T4A849</accession>
<keyword evidence="2 5" id="KW-0812">Transmembrane</keyword>
<evidence type="ECO:0000313" key="7">
    <source>
        <dbReference type="Proteomes" id="UP000241690"/>
    </source>
</evidence>
<evidence type="ECO:0000256" key="2">
    <source>
        <dbReference type="ARBA" id="ARBA00022692"/>
    </source>
</evidence>
<feature type="transmembrane region" description="Helical" evidence="5">
    <location>
        <begin position="244"/>
        <end position="263"/>
    </location>
</feature>
<feature type="transmembrane region" description="Helical" evidence="5">
    <location>
        <begin position="126"/>
        <end position="145"/>
    </location>
</feature>
<dbReference type="PANTHER" id="PTHR31465:SF1">
    <property type="entry name" value="PROTEIN RTA1-RELATED"/>
    <property type="match status" value="1"/>
</dbReference>
<dbReference type="RefSeq" id="XP_024772899.1">
    <property type="nucleotide sequence ID" value="XM_024923938.1"/>
</dbReference>
<dbReference type="GO" id="GO:0016020">
    <property type="term" value="C:membrane"/>
    <property type="evidence" value="ECO:0007669"/>
    <property type="project" value="UniProtKB-SubCell"/>
</dbReference>
<proteinExistence type="predicted"/>
<feature type="transmembrane region" description="Helical" evidence="5">
    <location>
        <begin position="208"/>
        <end position="229"/>
    </location>
</feature>
<dbReference type="PANTHER" id="PTHR31465">
    <property type="entry name" value="PROTEIN RTA1-RELATED"/>
    <property type="match status" value="1"/>
</dbReference>
<dbReference type="AlphaFoldDB" id="A0A2T4A849"/>
<dbReference type="InterPro" id="IPR007568">
    <property type="entry name" value="RTA1"/>
</dbReference>
<evidence type="ECO:0000256" key="3">
    <source>
        <dbReference type="ARBA" id="ARBA00022989"/>
    </source>
</evidence>
<keyword evidence="4 5" id="KW-0472">Membrane</keyword>
<evidence type="ECO:0000313" key="6">
    <source>
        <dbReference type="EMBL" id="PTB53222.1"/>
    </source>
</evidence>
<reference evidence="6 7" key="1">
    <citation type="submission" date="2016-07" db="EMBL/GenBank/DDBJ databases">
        <title>Multiple horizontal gene transfer events from other fungi enriched the ability of initially mycotrophic Trichoderma (Ascomycota) to feed on dead plant biomass.</title>
        <authorList>
            <consortium name="DOE Joint Genome Institute"/>
            <person name="Aerts A."/>
            <person name="Atanasova L."/>
            <person name="Chenthamara K."/>
            <person name="Zhang J."/>
            <person name="Grujic M."/>
            <person name="Henrissat B."/>
            <person name="Kuo A."/>
            <person name="Salamov A."/>
            <person name="Lipzen A."/>
            <person name="Labutti K."/>
            <person name="Barry K."/>
            <person name="Miao Y."/>
            <person name="Rahimi M.J."/>
            <person name="Shen Q."/>
            <person name="Grigoriev I.V."/>
            <person name="Kubicek C.P."/>
            <person name="Druzhinina I.S."/>
        </authorList>
    </citation>
    <scope>NUCLEOTIDE SEQUENCE [LARGE SCALE GENOMIC DNA]</scope>
    <source>
        <strain evidence="6 7">CBS 226.95</strain>
    </source>
</reference>
<evidence type="ECO:0008006" key="8">
    <source>
        <dbReference type="Google" id="ProtNLM"/>
    </source>
</evidence>
<evidence type="ECO:0000256" key="1">
    <source>
        <dbReference type="ARBA" id="ARBA00004141"/>
    </source>
</evidence>
<dbReference type="GeneID" id="36632521"/>
<feature type="transmembrane region" description="Helical" evidence="5">
    <location>
        <begin position="49"/>
        <end position="71"/>
    </location>
</feature>
<feature type="transmembrane region" description="Helical" evidence="5">
    <location>
        <begin position="165"/>
        <end position="187"/>
    </location>
</feature>
<name>A0A2T4A849_TRIHA</name>
<keyword evidence="3 5" id="KW-1133">Transmembrane helix</keyword>
<evidence type="ECO:0000256" key="4">
    <source>
        <dbReference type="ARBA" id="ARBA00023136"/>
    </source>
</evidence>
<comment type="subcellular location">
    <subcellularLocation>
        <location evidence="1">Membrane</location>
        <topology evidence="1">Multi-pass membrane protein</topology>
    </subcellularLocation>
</comment>
<protein>
    <recommendedName>
        <fullName evidence="8">RTA1 domain protein</fullName>
    </recommendedName>
</protein>
<feature type="transmembrane region" description="Helical" evidence="5">
    <location>
        <begin position="19"/>
        <end position="42"/>
    </location>
</feature>
<dbReference type="Proteomes" id="UP000241690">
    <property type="component" value="Unassembled WGS sequence"/>
</dbReference>
<feature type="transmembrane region" description="Helical" evidence="5">
    <location>
        <begin position="91"/>
        <end position="114"/>
    </location>
</feature>
<gene>
    <name evidence="6" type="ORF">M431DRAFT_88668</name>
</gene>
<organism evidence="6 7">
    <name type="scientific">Trichoderma harzianum CBS 226.95</name>
    <dbReference type="NCBI Taxonomy" id="983964"/>
    <lineage>
        <taxon>Eukaryota</taxon>
        <taxon>Fungi</taxon>
        <taxon>Dikarya</taxon>
        <taxon>Ascomycota</taxon>
        <taxon>Pezizomycotina</taxon>
        <taxon>Sordariomycetes</taxon>
        <taxon>Hypocreomycetidae</taxon>
        <taxon>Hypocreales</taxon>
        <taxon>Hypocreaceae</taxon>
        <taxon>Trichoderma</taxon>
    </lineage>
</organism>
<dbReference type="Pfam" id="PF04479">
    <property type="entry name" value="RTA1"/>
    <property type="match status" value="1"/>
</dbReference>